<dbReference type="Gene3D" id="2.60.40.1090">
    <property type="entry name" value="Fimbrial-type adhesion domain"/>
    <property type="match status" value="1"/>
</dbReference>
<evidence type="ECO:0000313" key="3">
    <source>
        <dbReference type="EMBL" id="CAX67756.1"/>
    </source>
</evidence>
<dbReference type="EMBL" id="FN298493">
    <property type="protein sequence ID" value="CAX67756.1"/>
    <property type="molecule type" value="Genomic_DNA"/>
</dbReference>
<evidence type="ECO:0000259" key="2">
    <source>
        <dbReference type="Pfam" id="PF00419"/>
    </source>
</evidence>
<dbReference type="PANTHER" id="PTHR33420:SF26">
    <property type="entry name" value="FIMBRIAL SUBUNIT"/>
    <property type="match status" value="1"/>
</dbReference>
<feature type="signal peptide" evidence="1">
    <location>
        <begin position="1"/>
        <end position="25"/>
    </location>
</feature>
<keyword evidence="1" id="KW-0732">Signal</keyword>
<name>F2Q828_YEREN</name>
<evidence type="ECO:0000256" key="1">
    <source>
        <dbReference type="SAM" id="SignalP"/>
    </source>
</evidence>
<sequence length="166" mass="17943">MKMTIKLTLAALLVTPMLFSGAVLAAGEMTFKGKLIEPPNCTINSGKTIEVDFGNEVMTSRVDGKLYSKPIEHNLKCTNPELSAMKIQIKGTGAAFDSKSLKTTNENLAIEISADGKKLGANEWLDFDYKSETSVPKLTAVPVKNKDKPLTGGDFSAAATMMFDYK</sequence>
<feature type="chain" id="PRO_5003288597" evidence="1">
    <location>
        <begin position="26"/>
        <end position="166"/>
    </location>
</feature>
<protein>
    <submittedName>
        <fullName evidence="3">Putative exported fimbrial protein</fullName>
    </submittedName>
</protein>
<gene>
    <name evidence="3" type="ORF">Y69_0069</name>
</gene>
<dbReference type="InterPro" id="IPR050263">
    <property type="entry name" value="Bact_Fimbrial_Adh_Pro"/>
</dbReference>
<dbReference type="GO" id="GO:0043709">
    <property type="term" value="P:cell adhesion involved in single-species biofilm formation"/>
    <property type="evidence" value="ECO:0007669"/>
    <property type="project" value="TreeGrafter"/>
</dbReference>
<reference evidence="3" key="1">
    <citation type="submission" date="2009-04" db="EMBL/GenBank/DDBJ databases">
        <title>Novel enterobacterial integrative and conjugative elements (ICEs), including a mobilisable relateive of SPI-7.</title>
        <authorList>
            <person name="Seth-Smith H.M."/>
        </authorList>
    </citation>
    <scope>NUCLEOTIDE SEQUENCE</scope>
    <source>
        <strain evidence="3">Y69</strain>
    </source>
</reference>
<dbReference type="GO" id="GO:0009289">
    <property type="term" value="C:pilus"/>
    <property type="evidence" value="ECO:0007669"/>
    <property type="project" value="InterPro"/>
</dbReference>
<dbReference type="SUPFAM" id="SSF49401">
    <property type="entry name" value="Bacterial adhesins"/>
    <property type="match status" value="1"/>
</dbReference>
<dbReference type="PANTHER" id="PTHR33420">
    <property type="entry name" value="FIMBRIAL SUBUNIT ELFA-RELATED"/>
    <property type="match status" value="1"/>
</dbReference>
<dbReference type="InterPro" id="IPR008966">
    <property type="entry name" value="Adhesion_dom_sf"/>
</dbReference>
<dbReference type="AlphaFoldDB" id="F2Q828"/>
<organism evidence="3">
    <name type="scientific">Yersinia enterocolitica</name>
    <dbReference type="NCBI Taxonomy" id="630"/>
    <lineage>
        <taxon>Bacteria</taxon>
        <taxon>Pseudomonadati</taxon>
        <taxon>Pseudomonadota</taxon>
        <taxon>Gammaproteobacteria</taxon>
        <taxon>Enterobacterales</taxon>
        <taxon>Yersiniaceae</taxon>
        <taxon>Yersinia</taxon>
    </lineage>
</organism>
<dbReference type="InterPro" id="IPR000259">
    <property type="entry name" value="Adhesion_dom_fimbrial"/>
</dbReference>
<accession>F2Q828</accession>
<dbReference type="InterPro" id="IPR036937">
    <property type="entry name" value="Adhesion_dom_fimbrial_sf"/>
</dbReference>
<proteinExistence type="predicted"/>
<dbReference type="Pfam" id="PF00419">
    <property type="entry name" value="Fimbrial"/>
    <property type="match status" value="1"/>
</dbReference>
<feature type="domain" description="Fimbrial-type adhesion" evidence="2">
    <location>
        <begin position="30"/>
        <end position="166"/>
    </location>
</feature>